<proteinExistence type="predicted"/>
<dbReference type="EMBL" id="WOWK01000091">
    <property type="protein sequence ID" value="KAF0319770.1"/>
    <property type="molecule type" value="Genomic_DNA"/>
</dbReference>
<name>A0A8H3W4K6_9PEZI</name>
<keyword evidence="3" id="KW-1185">Reference proteome</keyword>
<dbReference type="AlphaFoldDB" id="A0A8H3W4K6"/>
<reference evidence="2 3" key="1">
    <citation type="submission" date="2019-12" db="EMBL/GenBank/DDBJ databases">
        <title>A genome sequence resource for the geographically widespread anthracnose pathogen Colletotrichum asianum.</title>
        <authorList>
            <person name="Meng Y."/>
        </authorList>
    </citation>
    <scope>NUCLEOTIDE SEQUENCE [LARGE SCALE GENOMIC DNA]</scope>
    <source>
        <strain evidence="2 3">ICMP 18580</strain>
    </source>
</reference>
<keyword evidence="1" id="KW-0812">Transmembrane</keyword>
<dbReference type="OrthoDB" id="10339326at2759"/>
<evidence type="ECO:0000313" key="3">
    <source>
        <dbReference type="Proteomes" id="UP000434172"/>
    </source>
</evidence>
<feature type="transmembrane region" description="Helical" evidence="1">
    <location>
        <begin position="39"/>
        <end position="62"/>
    </location>
</feature>
<comment type="caution">
    <text evidence="2">The sequence shown here is derived from an EMBL/GenBank/DDBJ whole genome shotgun (WGS) entry which is preliminary data.</text>
</comment>
<protein>
    <submittedName>
        <fullName evidence="2">Uncharacterized protein</fullName>
    </submittedName>
</protein>
<dbReference type="Proteomes" id="UP000434172">
    <property type="component" value="Unassembled WGS sequence"/>
</dbReference>
<sequence>MENIATIPDTMSNIWEEKYNNLVQQLGNAPSDWSQQMRLIVVIFVFSALALMSISIALTFCYMRSRSKVRSIAEPKCEASNETSDGAGRWLESERRRPRTDFSNFGRMPGYLPDSPELVHTRFV</sequence>
<gene>
    <name evidence="2" type="ORF">GQ607_013021</name>
</gene>
<evidence type="ECO:0000313" key="2">
    <source>
        <dbReference type="EMBL" id="KAF0319770.1"/>
    </source>
</evidence>
<keyword evidence="1" id="KW-0472">Membrane</keyword>
<accession>A0A8H3W4K6</accession>
<evidence type="ECO:0000256" key="1">
    <source>
        <dbReference type="SAM" id="Phobius"/>
    </source>
</evidence>
<organism evidence="2 3">
    <name type="scientific">Colletotrichum asianum</name>
    <dbReference type="NCBI Taxonomy" id="702518"/>
    <lineage>
        <taxon>Eukaryota</taxon>
        <taxon>Fungi</taxon>
        <taxon>Dikarya</taxon>
        <taxon>Ascomycota</taxon>
        <taxon>Pezizomycotina</taxon>
        <taxon>Sordariomycetes</taxon>
        <taxon>Hypocreomycetidae</taxon>
        <taxon>Glomerellales</taxon>
        <taxon>Glomerellaceae</taxon>
        <taxon>Colletotrichum</taxon>
        <taxon>Colletotrichum gloeosporioides species complex</taxon>
    </lineage>
</organism>
<keyword evidence="1" id="KW-1133">Transmembrane helix</keyword>